<name>A0A250JNZ1_9BACT</name>
<keyword evidence="3" id="KW-1185">Reference proteome</keyword>
<dbReference type="Proteomes" id="UP000217343">
    <property type="component" value="Chromosome"/>
</dbReference>
<feature type="domain" description="Knr4/Smi1-like" evidence="1">
    <location>
        <begin position="23"/>
        <end position="145"/>
    </location>
</feature>
<dbReference type="InterPro" id="IPR037883">
    <property type="entry name" value="Knr4/Smi1-like_sf"/>
</dbReference>
<reference evidence="2 3" key="1">
    <citation type="submission" date="2017-06" db="EMBL/GenBank/DDBJ databases">
        <title>Sequencing and comparative analysis of myxobacterial genomes.</title>
        <authorList>
            <person name="Rupp O."/>
            <person name="Goesmann A."/>
            <person name="Sogaard-Andersen L."/>
        </authorList>
    </citation>
    <scope>NUCLEOTIDE SEQUENCE [LARGE SCALE GENOMIC DNA]</scope>
    <source>
        <strain evidence="2 3">DSM 14697</strain>
    </source>
</reference>
<dbReference type="KEGG" id="mmas:MYMAC_001174"/>
<evidence type="ECO:0000259" key="1">
    <source>
        <dbReference type="SMART" id="SM00860"/>
    </source>
</evidence>
<dbReference type="Gene3D" id="3.40.1580.10">
    <property type="entry name" value="SMI1/KNR4-like"/>
    <property type="match status" value="1"/>
</dbReference>
<accession>A0A250JNZ1</accession>
<evidence type="ECO:0000313" key="2">
    <source>
        <dbReference type="EMBL" id="ATB45589.1"/>
    </source>
</evidence>
<dbReference type="Pfam" id="PF09346">
    <property type="entry name" value="SMI1_KNR4"/>
    <property type="match status" value="1"/>
</dbReference>
<dbReference type="InterPro" id="IPR018958">
    <property type="entry name" value="Knr4/Smi1-like_dom"/>
</dbReference>
<sequence>MENDPSMKDLLAELSRLHFPNPPATPEQIEAFEDSAGWRLDPDLRAFYLHCNGARLFDRIDPAFAFVPLSELRRARLVMRNDDSEEGGPASWYALCRVRDSNFILLDVSEQHEGRYPLRDGYNEAFPDPDYCPKIATSFRAFLMGALRSEERWFWLSNP</sequence>
<protein>
    <recommendedName>
        <fullName evidence="1">Knr4/Smi1-like domain-containing protein</fullName>
    </recommendedName>
</protein>
<dbReference type="EMBL" id="CP022203">
    <property type="protein sequence ID" value="ATB45589.1"/>
    <property type="molecule type" value="Genomic_DNA"/>
</dbReference>
<proteinExistence type="predicted"/>
<dbReference type="AlphaFoldDB" id="A0A250JNZ1"/>
<dbReference type="SUPFAM" id="SSF160631">
    <property type="entry name" value="SMI1/KNR4-like"/>
    <property type="match status" value="1"/>
</dbReference>
<gene>
    <name evidence="2" type="ORF">MYMAC_001174</name>
</gene>
<dbReference type="SMART" id="SM00860">
    <property type="entry name" value="SMI1_KNR4"/>
    <property type="match status" value="1"/>
</dbReference>
<evidence type="ECO:0000313" key="3">
    <source>
        <dbReference type="Proteomes" id="UP000217343"/>
    </source>
</evidence>
<organism evidence="2 3">
    <name type="scientific">Corallococcus macrosporus DSM 14697</name>
    <dbReference type="NCBI Taxonomy" id="1189310"/>
    <lineage>
        <taxon>Bacteria</taxon>
        <taxon>Pseudomonadati</taxon>
        <taxon>Myxococcota</taxon>
        <taxon>Myxococcia</taxon>
        <taxon>Myxococcales</taxon>
        <taxon>Cystobacterineae</taxon>
        <taxon>Myxococcaceae</taxon>
        <taxon>Corallococcus</taxon>
    </lineage>
</organism>